<dbReference type="AlphaFoldDB" id="A0AA43GS41"/>
<name>A0AA43GS41_9CYAN</name>
<organism evidence="1 2">
    <name type="scientific">Chrysosporum bergii ANA360D</name>
    <dbReference type="NCBI Taxonomy" id="617107"/>
    <lineage>
        <taxon>Bacteria</taxon>
        <taxon>Bacillati</taxon>
        <taxon>Cyanobacteriota</taxon>
        <taxon>Cyanophyceae</taxon>
        <taxon>Nostocales</taxon>
        <taxon>Nodulariaceae</taxon>
        <taxon>Chrysosporum</taxon>
    </lineage>
</organism>
<reference evidence="1 2" key="1">
    <citation type="journal article" date="2023" name="J. Phycol.">
        <title>Chrysosporum ovalisporum is synonymous with the true-branching cyanobacterium Umezakia natans (Nostocales/Aphanizomenonaceae).</title>
        <authorList>
            <person name="McGregor G.B."/>
            <person name="Sendall B.C."/>
            <person name="Niiyama Y."/>
            <person name="Tuji A."/>
            <person name="Willis A."/>
        </authorList>
    </citation>
    <scope>NUCLEOTIDE SEQUENCE [LARGE SCALE GENOMIC DNA]</scope>
    <source>
        <strain evidence="1 2">ANA360D</strain>
    </source>
</reference>
<evidence type="ECO:0000313" key="1">
    <source>
        <dbReference type="EMBL" id="MDH6059913.1"/>
    </source>
</evidence>
<keyword evidence="2" id="KW-1185">Reference proteome</keyword>
<evidence type="ECO:0000313" key="2">
    <source>
        <dbReference type="Proteomes" id="UP001159387"/>
    </source>
</evidence>
<sequence length="58" mass="6310">MAYVQAGGFDAQLVNLKAGDCVDFRLVLQITKGAREMGIPLLWTNGLELGQMKKDGLD</sequence>
<dbReference type="RefSeq" id="WP_280653924.1">
    <property type="nucleotide sequence ID" value="NZ_JANQDH010000038.1"/>
</dbReference>
<protein>
    <submittedName>
        <fullName evidence="1">Uncharacterized protein</fullName>
    </submittedName>
</protein>
<gene>
    <name evidence="1" type="ORF">NWP17_05590</name>
</gene>
<comment type="caution">
    <text evidence="1">The sequence shown here is derived from an EMBL/GenBank/DDBJ whole genome shotgun (WGS) entry which is preliminary data.</text>
</comment>
<dbReference type="EMBL" id="JANQDH010000038">
    <property type="protein sequence ID" value="MDH6059913.1"/>
    <property type="molecule type" value="Genomic_DNA"/>
</dbReference>
<proteinExistence type="predicted"/>
<accession>A0AA43GS41</accession>
<dbReference type="Proteomes" id="UP001159387">
    <property type="component" value="Unassembled WGS sequence"/>
</dbReference>